<reference evidence="1" key="1">
    <citation type="journal article" date="2015" name="Nature">
        <title>Complex archaea that bridge the gap between prokaryotes and eukaryotes.</title>
        <authorList>
            <person name="Spang A."/>
            <person name="Saw J.H."/>
            <person name="Jorgensen S.L."/>
            <person name="Zaremba-Niedzwiedzka K."/>
            <person name="Martijn J."/>
            <person name="Lind A.E."/>
            <person name="van Eijk R."/>
            <person name="Schleper C."/>
            <person name="Guy L."/>
            <person name="Ettema T.J."/>
        </authorList>
    </citation>
    <scope>NUCLEOTIDE SEQUENCE</scope>
</reference>
<protein>
    <submittedName>
        <fullName evidence="1">Uncharacterized protein</fullName>
    </submittedName>
</protein>
<name>A0A0F9HB11_9ZZZZ</name>
<sequence length="68" mass="7596">MGQRLNLCSELNRIGEAKGNRVLIGRIVAWIRPETWRSIHGQDEGWVTLTGGPNSRMLKNAEMTCGSE</sequence>
<gene>
    <name evidence="2" type="ORF">LCGC14_1515980</name>
    <name evidence="1" type="ORF">LCGC14_2020320</name>
</gene>
<dbReference type="EMBL" id="LAZR01011181">
    <property type="protein sequence ID" value="KKM63001.1"/>
    <property type="molecule type" value="Genomic_DNA"/>
</dbReference>
<accession>A0A0F9HB11</accession>
<evidence type="ECO:0000313" key="1">
    <source>
        <dbReference type="EMBL" id="KKL78890.1"/>
    </source>
</evidence>
<evidence type="ECO:0000313" key="2">
    <source>
        <dbReference type="EMBL" id="KKM63001.1"/>
    </source>
</evidence>
<dbReference type="AlphaFoldDB" id="A0A0F9HB11"/>
<proteinExistence type="predicted"/>
<organism evidence="1">
    <name type="scientific">marine sediment metagenome</name>
    <dbReference type="NCBI Taxonomy" id="412755"/>
    <lineage>
        <taxon>unclassified sequences</taxon>
        <taxon>metagenomes</taxon>
        <taxon>ecological metagenomes</taxon>
    </lineage>
</organism>
<comment type="caution">
    <text evidence="1">The sequence shown here is derived from an EMBL/GenBank/DDBJ whole genome shotgun (WGS) entry which is preliminary data.</text>
</comment>
<dbReference type="EMBL" id="LAZR01023324">
    <property type="protein sequence ID" value="KKL78890.1"/>
    <property type="molecule type" value="Genomic_DNA"/>
</dbReference>